<keyword evidence="4" id="KW-1185">Reference proteome</keyword>
<dbReference type="Proteomes" id="UP000253792">
    <property type="component" value="Unassembled WGS sequence"/>
</dbReference>
<dbReference type="AlphaFoldDB" id="A0A369L6K1"/>
<organism evidence="3 4">
    <name type="scientific">Senegalimassilia anaerobia</name>
    <dbReference type="NCBI Taxonomy" id="1473216"/>
    <lineage>
        <taxon>Bacteria</taxon>
        <taxon>Bacillati</taxon>
        <taxon>Actinomycetota</taxon>
        <taxon>Coriobacteriia</taxon>
        <taxon>Coriobacteriales</taxon>
        <taxon>Coriobacteriaceae</taxon>
        <taxon>Senegalimassilia</taxon>
    </lineage>
</organism>
<accession>A0A369L6K1</accession>
<protein>
    <submittedName>
        <fullName evidence="3">WYL domain-containing protein</fullName>
    </submittedName>
</protein>
<sequence length="327" mass="37119">MAKEVSKERLLALLKIMFENTDDEQGLTLEQILEELEAAGVSAERKALYRDFEALNNAGIEIQRQHVKPVRYFLAKRPFTKSELLLLIDAVQGSRFITARQSTSLVRSIKSLGSKHQVKGLEKHVHVGGRVKSQNDSVFRNVDVIQEAIAAKRMLSFKYTGYDCSARVQLRHDGQPYTQTPVQLMYSDGFYYLVCYSEKYDDFANYRVDRMCDIHVTQQRATRNVRIATFDADEYDRRVFGMFSGSSVRAVLRVRESAMNAVIDRFGKDARVSDMGDGTARVSVAAMATPVFFGWISQFAGQITVESPSSLRQGYAGYLHELLQDYE</sequence>
<dbReference type="InterPro" id="IPR057727">
    <property type="entry name" value="WCX_dom"/>
</dbReference>
<evidence type="ECO:0000313" key="4">
    <source>
        <dbReference type="Proteomes" id="UP000253792"/>
    </source>
</evidence>
<comment type="caution">
    <text evidence="3">The sequence shown here is derived from an EMBL/GenBank/DDBJ whole genome shotgun (WGS) entry which is preliminary data.</text>
</comment>
<dbReference type="EMBL" id="PPTP01000006">
    <property type="protein sequence ID" value="RDB55040.1"/>
    <property type="molecule type" value="Genomic_DNA"/>
</dbReference>
<dbReference type="Pfam" id="PF25583">
    <property type="entry name" value="WCX"/>
    <property type="match status" value="1"/>
</dbReference>
<dbReference type="InterPro" id="IPR026881">
    <property type="entry name" value="WYL_dom"/>
</dbReference>
<feature type="domain" description="WYL" evidence="1">
    <location>
        <begin position="141"/>
        <end position="215"/>
    </location>
</feature>
<dbReference type="InterPro" id="IPR051534">
    <property type="entry name" value="CBASS_pafABC_assoc_protein"/>
</dbReference>
<dbReference type="STRING" id="1034345.GCA_000236865_01806"/>
<name>A0A369L6K1_9ACTN</name>
<dbReference type="SUPFAM" id="SSF46785">
    <property type="entry name" value="Winged helix' DNA-binding domain"/>
    <property type="match status" value="1"/>
</dbReference>
<feature type="domain" description="WCX" evidence="2">
    <location>
        <begin position="248"/>
        <end position="323"/>
    </location>
</feature>
<proteinExistence type="predicted"/>
<dbReference type="RefSeq" id="WP_114620910.1">
    <property type="nucleotide sequence ID" value="NZ_DBEZAN010000043.1"/>
</dbReference>
<dbReference type="PROSITE" id="PS52050">
    <property type="entry name" value="WYL"/>
    <property type="match status" value="1"/>
</dbReference>
<gene>
    <name evidence="3" type="ORF">C1880_07360</name>
</gene>
<dbReference type="PANTHER" id="PTHR34580">
    <property type="match status" value="1"/>
</dbReference>
<evidence type="ECO:0000259" key="2">
    <source>
        <dbReference type="Pfam" id="PF25583"/>
    </source>
</evidence>
<dbReference type="PANTHER" id="PTHR34580:SF1">
    <property type="entry name" value="PROTEIN PAFC"/>
    <property type="match status" value="1"/>
</dbReference>
<dbReference type="Pfam" id="PF13280">
    <property type="entry name" value="WYL"/>
    <property type="match status" value="1"/>
</dbReference>
<reference evidence="3 4" key="1">
    <citation type="journal article" date="2018" name="Elife">
        <title>Discovery and characterization of a prevalent human gut bacterial enzyme sufficient for the inactivation of a family of plant toxins.</title>
        <authorList>
            <person name="Koppel N."/>
            <person name="Bisanz J.E."/>
            <person name="Pandelia M.E."/>
            <person name="Turnbaugh P.J."/>
            <person name="Balskus E.P."/>
        </authorList>
    </citation>
    <scope>NUCLEOTIDE SEQUENCE [LARGE SCALE GENOMIC DNA]</scope>
    <source>
        <strain evidence="4">anaerobia AP69FAA</strain>
    </source>
</reference>
<dbReference type="InterPro" id="IPR036390">
    <property type="entry name" value="WH_DNA-bd_sf"/>
</dbReference>
<dbReference type="OrthoDB" id="9772503at2"/>
<evidence type="ECO:0000313" key="3">
    <source>
        <dbReference type="EMBL" id="RDB55040.1"/>
    </source>
</evidence>
<evidence type="ECO:0000259" key="1">
    <source>
        <dbReference type="Pfam" id="PF13280"/>
    </source>
</evidence>